<keyword evidence="2" id="KW-1133">Transmembrane helix</keyword>
<evidence type="ECO:0000313" key="4">
    <source>
        <dbReference type="Proteomes" id="UP001233673"/>
    </source>
</evidence>
<name>A0ABT9IDW7_9ACTN</name>
<accession>A0ABT9IDW7</accession>
<reference evidence="4" key="1">
    <citation type="submission" date="2023-05" db="EMBL/GenBank/DDBJ databases">
        <title>Draft genome of Pseudofrankia sp. BMG5.37.</title>
        <authorList>
            <person name="Gtari M."/>
            <person name="Ghodhbane F."/>
            <person name="Sbissi I."/>
        </authorList>
    </citation>
    <scope>NUCLEOTIDE SEQUENCE [LARGE SCALE GENOMIC DNA]</scope>
    <source>
        <strain evidence="4">BMG 814</strain>
    </source>
</reference>
<keyword evidence="2" id="KW-0472">Membrane</keyword>
<feature type="compositionally biased region" description="Basic and acidic residues" evidence="1">
    <location>
        <begin position="73"/>
        <end position="105"/>
    </location>
</feature>
<feature type="region of interest" description="Disordered" evidence="1">
    <location>
        <begin position="70"/>
        <end position="152"/>
    </location>
</feature>
<evidence type="ECO:0000256" key="2">
    <source>
        <dbReference type="SAM" id="Phobius"/>
    </source>
</evidence>
<feature type="transmembrane region" description="Helical" evidence="2">
    <location>
        <begin position="29"/>
        <end position="52"/>
    </location>
</feature>
<evidence type="ECO:0000313" key="3">
    <source>
        <dbReference type="EMBL" id="MDP5183779.1"/>
    </source>
</evidence>
<protein>
    <submittedName>
        <fullName evidence="3">Uncharacterized protein</fullName>
    </submittedName>
</protein>
<evidence type="ECO:0000256" key="1">
    <source>
        <dbReference type="SAM" id="MobiDB-lite"/>
    </source>
</evidence>
<feature type="compositionally biased region" description="Low complexity" evidence="1">
    <location>
        <begin position="106"/>
        <end position="141"/>
    </location>
</feature>
<dbReference type="RefSeq" id="WP_306000388.1">
    <property type="nucleotide sequence ID" value="NZ_JASNFN010000016.1"/>
</dbReference>
<comment type="caution">
    <text evidence="3">The sequence shown here is derived from an EMBL/GenBank/DDBJ whole genome shotgun (WGS) entry which is preliminary data.</text>
</comment>
<dbReference type="Proteomes" id="UP001233673">
    <property type="component" value="Unassembled WGS sequence"/>
</dbReference>
<feature type="region of interest" description="Disordered" evidence="1">
    <location>
        <begin position="1"/>
        <end position="23"/>
    </location>
</feature>
<keyword evidence="4" id="KW-1185">Reference proteome</keyword>
<gene>
    <name evidence="3" type="ORF">QOZ88_14160</name>
</gene>
<organism evidence="3 4">
    <name type="scientific">Blastococcus carthaginiensis</name>
    <dbReference type="NCBI Taxonomy" id="3050034"/>
    <lineage>
        <taxon>Bacteria</taxon>
        <taxon>Bacillati</taxon>
        <taxon>Actinomycetota</taxon>
        <taxon>Actinomycetes</taxon>
        <taxon>Geodermatophilales</taxon>
        <taxon>Geodermatophilaceae</taxon>
        <taxon>Blastococcus</taxon>
    </lineage>
</organism>
<dbReference type="EMBL" id="JASNFN010000016">
    <property type="protein sequence ID" value="MDP5183779.1"/>
    <property type="molecule type" value="Genomic_DNA"/>
</dbReference>
<sequence>MLDQTPSRGRHSARVPPSISHRAPARRRLGIPMSVALTAVTAALLLAVAVLYGAPADTRQPAVAAGVSQSLEEAGKSSSWKERRAERVKERRARIEARAAARAEARASASATPSPAGPVAEAAPEPAAQAPAPVAPAQQGSTAASTVRPAGQSGLPYGAGSFFRSRVTGAPVDAARTSQFRAFMASHPDQAGIDWPKINVNPDWAMSYHVGTANDPVWRLAGGNTSDPRLAVLRTQGFHMADSVADSFPTGDQDRPGVMVDTVFGYTVQFADAVPNKATRTITVSNAGIMWHGSNGLDGRNPASDDERNFTSRGRIPDAMVIRRDQLDQAIANGTGLGHVLHLFFVETNTADGVVHPMTGAEGDKAGWGAEGERIRIRPDLDLEARGLTGAALAIARTLQEHGAYIGDNSGSSTQIKASQPHHYSGTNLTTDALKGKISWADFEVIPRGWQG</sequence>
<proteinExistence type="predicted"/>
<keyword evidence="2" id="KW-0812">Transmembrane</keyword>